<evidence type="ECO:0000313" key="2">
    <source>
        <dbReference type="RefSeq" id="XP_025834347.1"/>
    </source>
</evidence>
<dbReference type="RefSeq" id="XP_025834347.1">
    <property type="nucleotide sequence ID" value="XM_025978562.1"/>
</dbReference>
<dbReference type="InParanoid" id="A0A7F5REF7"/>
<dbReference type="KEGG" id="apln:108742350"/>
<proteinExistence type="predicted"/>
<dbReference type="GeneID" id="108742350"/>
<dbReference type="AlphaFoldDB" id="A0A7F5REF7"/>
<organism evidence="1 2">
    <name type="scientific">Agrilus planipennis</name>
    <name type="common">Emerald ash borer</name>
    <name type="synonym">Agrilus marcopoli</name>
    <dbReference type="NCBI Taxonomy" id="224129"/>
    <lineage>
        <taxon>Eukaryota</taxon>
        <taxon>Metazoa</taxon>
        <taxon>Ecdysozoa</taxon>
        <taxon>Arthropoda</taxon>
        <taxon>Hexapoda</taxon>
        <taxon>Insecta</taxon>
        <taxon>Pterygota</taxon>
        <taxon>Neoptera</taxon>
        <taxon>Endopterygota</taxon>
        <taxon>Coleoptera</taxon>
        <taxon>Polyphaga</taxon>
        <taxon>Elateriformia</taxon>
        <taxon>Buprestoidea</taxon>
        <taxon>Buprestidae</taxon>
        <taxon>Agrilinae</taxon>
        <taxon>Agrilus</taxon>
    </lineage>
</organism>
<accession>A0A7F5REF7</accession>
<gene>
    <name evidence="2" type="primary">LOC108742350</name>
</gene>
<keyword evidence="1" id="KW-1185">Reference proteome</keyword>
<name>A0A7F5REF7_AGRPL</name>
<sequence>MFRFLEESAFAHTKTVSNVAPVAAEIPQNITSSPESVNQNINEENTESNLINAPYTSQNVSLAKSEASMDFSAIDMAENHMSLIRYSEQDAHNTSTSFTNETTDSKLIDEMLAIDDLKSPGYSVRPEMSVLISSRPTDEALESLKNYGYEFVNY</sequence>
<evidence type="ECO:0000313" key="1">
    <source>
        <dbReference type="Proteomes" id="UP000192223"/>
    </source>
</evidence>
<dbReference type="Proteomes" id="UP000192223">
    <property type="component" value="Unplaced"/>
</dbReference>
<reference evidence="2" key="1">
    <citation type="submission" date="2025-08" db="UniProtKB">
        <authorList>
            <consortium name="RefSeq"/>
        </authorList>
    </citation>
    <scope>IDENTIFICATION</scope>
    <source>
        <tissue evidence="2">Entire body</tissue>
    </source>
</reference>
<protein>
    <submittedName>
        <fullName evidence="2">Uncharacterized protein LOC108742350</fullName>
    </submittedName>
</protein>